<reference evidence="3" key="1">
    <citation type="submission" date="2022-10" db="EMBL/GenBank/DDBJ databases">
        <title>The complete genomes of actinobacterial strains from the NBC collection.</title>
        <authorList>
            <person name="Joergensen T.S."/>
            <person name="Alvarez Arevalo M."/>
            <person name="Sterndorff E.B."/>
            <person name="Faurdal D."/>
            <person name="Vuksanovic O."/>
            <person name="Mourched A.-S."/>
            <person name="Charusanti P."/>
            <person name="Shaw S."/>
            <person name="Blin K."/>
            <person name="Weber T."/>
        </authorList>
    </citation>
    <scope>NUCLEOTIDE SEQUENCE</scope>
    <source>
        <strain evidence="3">NBC_01482</strain>
    </source>
</reference>
<dbReference type="EMBL" id="CP109441">
    <property type="protein sequence ID" value="WUV48940.1"/>
    <property type="molecule type" value="Genomic_DNA"/>
</dbReference>
<feature type="transmembrane region" description="Helical" evidence="2">
    <location>
        <begin position="233"/>
        <end position="255"/>
    </location>
</feature>
<dbReference type="RefSeq" id="WP_329413380.1">
    <property type="nucleotide sequence ID" value="NZ_CP109441.1"/>
</dbReference>
<keyword evidence="2" id="KW-0472">Membrane</keyword>
<feature type="compositionally biased region" description="Pro residues" evidence="1">
    <location>
        <begin position="297"/>
        <end position="316"/>
    </location>
</feature>
<gene>
    <name evidence="3" type="ORF">OG563_12505</name>
</gene>
<evidence type="ECO:0000256" key="1">
    <source>
        <dbReference type="SAM" id="MobiDB-lite"/>
    </source>
</evidence>
<proteinExistence type="predicted"/>
<evidence type="ECO:0000313" key="3">
    <source>
        <dbReference type="EMBL" id="WUV48940.1"/>
    </source>
</evidence>
<evidence type="ECO:0000256" key="2">
    <source>
        <dbReference type="SAM" id="Phobius"/>
    </source>
</evidence>
<keyword evidence="2" id="KW-1133">Transmembrane helix</keyword>
<organism evidence="3 4">
    <name type="scientific">Nocardia vinacea</name>
    <dbReference type="NCBI Taxonomy" id="96468"/>
    <lineage>
        <taxon>Bacteria</taxon>
        <taxon>Bacillati</taxon>
        <taxon>Actinomycetota</taxon>
        <taxon>Actinomycetes</taxon>
        <taxon>Mycobacteriales</taxon>
        <taxon>Nocardiaceae</taxon>
        <taxon>Nocardia</taxon>
    </lineage>
</organism>
<dbReference type="Proteomes" id="UP001432062">
    <property type="component" value="Chromosome"/>
</dbReference>
<feature type="region of interest" description="Disordered" evidence="1">
    <location>
        <begin position="293"/>
        <end position="386"/>
    </location>
</feature>
<evidence type="ECO:0000313" key="4">
    <source>
        <dbReference type="Proteomes" id="UP001432062"/>
    </source>
</evidence>
<keyword evidence="2" id="KW-0812">Transmembrane</keyword>
<name>A0ABZ1Z3E1_9NOCA</name>
<feature type="compositionally biased region" description="Low complexity" evidence="1">
    <location>
        <begin position="317"/>
        <end position="371"/>
    </location>
</feature>
<protein>
    <submittedName>
        <fullName evidence="3">Uncharacterized protein</fullName>
    </submittedName>
</protein>
<keyword evidence="4" id="KW-1185">Reference proteome</keyword>
<accession>A0ABZ1Z3E1</accession>
<sequence>MATVGISVEQSVVRGVVLAAGPPGVVLRSIQRRLRGGAVGAAISGVLDGVAEELGEETGVEDVAIVYRSVAERRAIVSQLAAGKWASSSLVSDRSALAVLAREERGLDEFGTVLMLELVDGQISFVIVGPARDAVSAADSWTSGTVDADSAGHMIGRILPILESVDVDAVAVCGSGAGDPDIAPVLQLGFEAPVIVVPDHADGAARGAALIAAERLRELPVAVPSNGRRKRRLLLGAAAVATVLGASGIAVAQILDDPSSEAIGRAAESLLPSTPAAAIPSAPITIESAPRTTPIAIEPPPQQISPIAPTRPPARRTPPATASAPTTRTTEPGAAPATETTPGSAPLTEPGSTTTEAPTSTAPTPTTVGAPDGNWLFPGESPPPPLNADPEVVRAWWANHWMLKERWLRGG</sequence>